<gene>
    <name evidence="1" type="ORF">NTEN_LOCUS18338</name>
</gene>
<dbReference type="Proteomes" id="UP000479000">
    <property type="component" value="Unassembled WGS sequence"/>
</dbReference>
<keyword evidence="2" id="KW-1185">Reference proteome</keyword>
<dbReference type="SUPFAM" id="SSF51735">
    <property type="entry name" value="NAD(P)-binding Rossmann-fold domains"/>
    <property type="match status" value="1"/>
</dbReference>
<evidence type="ECO:0000313" key="2">
    <source>
        <dbReference type="Proteomes" id="UP000479000"/>
    </source>
</evidence>
<dbReference type="InterPro" id="IPR036291">
    <property type="entry name" value="NAD(P)-bd_dom_sf"/>
</dbReference>
<evidence type="ECO:0000313" key="1">
    <source>
        <dbReference type="EMBL" id="CAB0013772.1"/>
    </source>
</evidence>
<dbReference type="AlphaFoldDB" id="A0A6H5HCG2"/>
<dbReference type="EMBL" id="CADCXU010027016">
    <property type="protein sequence ID" value="CAB0013772.1"/>
    <property type="molecule type" value="Genomic_DNA"/>
</dbReference>
<organism evidence="1 2">
    <name type="scientific">Nesidiocoris tenuis</name>
    <dbReference type="NCBI Taxonomy" id="355587"/>
    <lineage>
        <taxon>Eukaryota</taxon>
        <taxon>Metazoa</taxon>
        <taxon>Ecdysozoa</taxon>
        <taxon>Arthropoda</taxon>
        <taxon>Hexapoda</taxon>
        <taxon>Insecta</taxon>
        <taxon>Pterygota</taxon>
        <taxon>Neoptera</taxon>
        <taxon>Paraneoptera</taxon>
        <taxon>Hemiptera</taxon>
        <taxon>Heteroptera</taxon>
        <taxon>Panheteroptera</taxon>
        <taxon>Cimicomorpha</taxon>
        <taxon>Miridae</taxon>
        <taxon>Dicyphina</taxon>
        <taxon>Nesidiocoris</taxon>
    </lineage>
</organism>
<dbReference type="GO" id="GO:0008654">
    <property type="term" value="P:phospholipid biosynthetic process"/>
    <property type="evidence" value="ECO:0007669"/>
    <property type="project" value="InterPro"/>
</dbReference>
<accession>A0A6H5HCG2</accession>
<dbReference type="InterPro" id="IPR002587">
    <property type="entry name" value="Myo-inos-1-P_Synthase"/>
</dbReference>
<dbReference type="Gene3D" id="3.40.50.720">
    <property type="entry name" value="NAD(P)-binding Rossmann-like Domain"/>
    <property type="match status" value="1"/>
</dbReference>
<sequence>MDAVPASRRVFVDSPNVRYEDDQIIADYRYSANEVTKRPNGVVHVKPVEKRLQIRTNRKVNRLGLMMVGWGGNNGSTLTAAIEAHRQGITWKTRQGLRKPNWLGSLTQASTVQIGWYLLPSEARFSGRDFWKDRPGNVSGKSPIKGSEIYLTEV</sequence>
<reference evidence="1 2" key="1">
    <citation type="submission" date="2020-02" db="EMBL/GenBank/DDBJ databases">
        <authorList>
            <person name="Ferguson B K."/>
        </authorList>
    </citation>
    <scope>NUCLEOTIDE SEQUENCE [LARGE SCALE GENOMIC DNA]</scope>
</reference>
<name>A0A6H5HCG2_9HEMI</name>
<dbReference type="OrthoDB" id="2887at2759"/>
<dbReference type="Pfam" id="PF07994">
    <property type="entry name" value="NAD_binding_5"/>
    <property type="match status" value="1"/>
</dbReference>
<protein>
    <recommendedName>
        <fullName evidence="3">Inositol-3-phosphate synthase</fullName>
    </recommendedName>
</protein>
<dbReference type="PANTHER" id="PTHR11510">
    <property type="entry name" value="MYO-INOSITOL-1 PHOSPHATE SYNTHASE"/>
    <property type="match status" value="1"/>
</dbReference>
<dbReference type="GO" id="GO:0004512">
    <property type="term" value="F:inositol-3-phosphate synthase activity"/>
    <property type="evidence" value="ECO:0007669"/>
    <property type="project" value="InterPro"/>
</dbReference>
<evidence type="ECO:0008006" key="3">
    <source>
        <dbReference type="Google" id="ProtNLM"/>
    </source>
</evidence>
<dbReference type="GO" id="GO:0006021">
    <property type="term" value="P:inositol biosynthetic process"/>
    <property type="evidence" value="ECO:0007669"/>
    <property type="project" value="InterPro"/>
</dbReference>
<proteinExistence type="predicted"/>